<evidence type="ECO:0000313" key="5">
    <source>
        <dbReference type="EMBL" id="VFK23518.1"/>
    </source>
</evidence>
<dbReference type="InterPro" id="IPR036366">
    <property type="entry name" value="PGBDSf"/>
</dbReference>
<sequence>MRVVLQLVLISLVLVSGSAAALSRADIREVQWLLNELGYPAGLDDGIVGHSTTRAAASFRNERRFPGGSSIDLPLLRQLRVVATDQGIALSKRDVRTVQRLLGEAGYSAGSADGVVGSKTRQAAENYRRNRGLAPSGSIDRALLALLREDAISSSRPDKTQGKQSRKSPIPGVIRPATAPQTVTRISPLIATTPSASQQEAIRESSRLHSTDGTITKRLVAAIDSLAQDTVSKIGRPNHSKSVYIKSFVFADTQRPYPAITERIDAELRQKLTAYGKNSGVIVSKSERRADFTLAGSFNGKDLTDGFKLVSVLFGDAEKPLHEAAYWIQERGQNCLLLDDDSLRARIFEPKHLHFVTELRESARRKLLMEWNALDLSSRTGAAIDAQVRQVIATSTTGERLTWPYRSEKSAEVAERMLESALASQAVSKALGEVGQTVQESSETQMKGRLFSYFRDYVQCINEVLGGQNRVYIADAFVLDLEQDVFNAARSSARRRIEVQLDPRRTAVIGAVGAMVARSVAKRVAKRIGGKIASRVAGRAGSRAIPILGWVLLGTEVNDASNGTYVRQLSNEIRDVRPVQDEILSSVTKGVTGAYRDALTEVRNDIFRAL</sequence>
<dbReference type="InterPro" id="IPR002477">
    <property type="entry name" value="Peptidoglycan-bd-like"/>
</dbReference>
<evidence type="ECO:0000256" key="1">
    <source>
        <dbReference type="SAM" id="MobiDB-lite"/>
    </source>
</evidence>
<reference evidence="4" key="1">
    <citation type="submission" date="2019-02" db="EMBL/GenBank/DDBJ databases">
        <authorList>
            <person name="Gruber-Vodicka R. H."/>
            <person name="Seah K. B. B."/>
        </authorList>
    </citation>
    <scope>NUCLEOTIDE SEQUENCE</scope>
    <source>
        <strain evidence="4">BECK_S312</strain>
        <strain evidence="5">BECK_S426</strain>
    </source>
</reference>
<dbReference type="AlphaFoldDB" id="A0A450VNB0"/>
<dbReference type="EMBL" id="CAADFP010000006">
    <property type="protein sequence ID" value="VFK23518.1"/>
    <property type="molecule type" value="Genomic_DNA"/>
</dbReference>
<name>A0A450VNB0_9GAMM</name>
<keyword evidence="4" id="KW-0378">Hydrolase</keyword>
<feature type="region of interest" description="Disordered" evidence="1">
    <location>
        <begin position="153"/>
        <end position="209"/>
    </location>
</feature>
<dbReference type="Gene3D" id="1.10.101.10">
    <property type="entry name" value="PGBD-like superfamily/PGBD"/>
    <property type="match status" value="1"/>
</dbReference>
<dbReference type="InterPro" id="IPR036365">
    <property type="entry name" value="PGBD-like_sf"/>
</dbReference>
<feature type="domain" description="Peptidoglycan binding-like" evidence="3">
    <location>
        <begin position="93"/>
        <end position="147"/>
    </location>
</feature>
<dbReference type="Pfam" id="PF01471">
    <property type="entry name" value="PG_binding_1"/>
    <property type="match status" value="1"/>
</dbReference>
<proteinExistence type="predicted"/>
<feature type="signal peptide" evidence="2">
    <location>
        <begin position="1"/>
        <end position="21"/>
    </location>
</feature>
<feature type="compositionally biased region" description="Polar residues" evidence="1">
    <location>
        <begin position="179"/>
        <end position="200"/>
    </location>
</feature>
<accession>A0A450VNB0</accession>
<evidence type="ECO:0000256" key="2">
    <source>
        <dbReference type="SAM" id="SignalP"/>
    </source>
</evidence>
<dbReference type="EMBL" id="CAADFM010000002">
    <property type="protein sequence ID" value="VFK06306.1"/>
    <property type="molecule type" value="Genomic_DNA"/>
</dbReference>
<gene>
    <name evidence="4" type="ORF">BECKLPF1236A_GA0070988_1000232</name>
    <name evidence="5" type="ORF">BECKLPF1236C_GA0070990_1000612</name>
</gene>
<dbReference type="SUPFAM" id="SSF47090">
    <property type="entry name" value="PGBD-like"/>
    <property type="match status" value="2"/>
</dbReference>
<evidence type="ECO:0000259" key="3">
    <source>
        <dbReference type="Pfam" id="PF01471"/>
    </source>
</evidence>
<keyword evidence="2" id="KW-0732">Signal</keyword>
<organism evidence="4">
    <name type="scientific">Candidatus Kentrum sp. LPFa</name>
    <dbReference type="NCBI Taxonomy" id="2126335"/>
    <lineage>
        <taxon>Bacteria</taxon>
        <taxon>Pseudomonadati</taxon>
        <taxon>Pseudomonadota</taxon>
        <taxon>Gammaproteobacteria</taxon>
        <taxon>Candidatus Kentrum</taxon>
    </lineage>
</organism>
<dbReference type="GO" id="GO:0016787">
    <property type="term" value="F:hydrolase activity"/>
    <property type="evidence" value="ECO:0007669"/>
    <property type="project" value="UniProtKB-KW"/>
</dbReference>
<feature type="chain" id="PRO_5033823061" evidence="2">
    <location>
        <begin position="22"/>
        <end position="610"/>
    </location>
</feature>
<evidence type="ECO:0000313" key="4">
    <source>
        <dbReference type="EMBL" id="VFK06306.1"/>
    </source>
</evidence>
<protein>
    <submittedName>
        <fullName evidence="4">Peptidoglycan-binding (PGRP) domain of peptidoglycan hydrolases-containing protein</fullName>
    </submittedName>
</protein>